<protein>
    <submittedName>
        <fullName evidence="2">Uncharacterized protein</fullName>
    </submittedName>
</protein>
<evidence type="ECO:0000313" key="2">
    <source>
        <dbReference type="EMBL" id="CAE0033236.1"/>
    </source>
</evidence>
<dbReference type="AlphaFoldDB" id="A0A7S2Z9M0"/>
<gene>
    <name evidence="1" type="ORF">RMAR00112_LOCUS1175</name>
    <name evidence="2" type="ORF">RMAR00112_LOCUS1176</name>
</gene>
<sequence>MLGSNHSCQREGRFPEPKRAYTRFRPAFLLRKRGRTSITGDSGAVYEENTIFVVCKWHIAIFGFCMMMLLGDIRLDGLYYPSVSLHIHSMANPPNCIQSKTALDHCPDSKTLWNTLQCTPSTLFFHQQAS</sequence>
<dbReference type="EMBL" id="HBHW01001431">
    <property type="protein sequence ID" value="CAE0033235.1"/>
    <property type="molecule type" value="Transcribed_RNA"/>
</dbReference>
<proteinExistence type="predicted"/>
<organism evidence="2">
    <name type="scientific">Rhodosorus marinus</name>
    <dbReference type="NCBI Taxonomy" id="101924"/>
    <lineage>
        <taxon>Eukaryota</taxon>
        <taxon>Rhodophyta</taxon>
        <taxon>Stylonematophyceae</taxon>
        <taxon>Stylonematales</taxon>
        <taxon>Stylonemataceae</taxon>
        <taxon>Rhodosorus</taxon>
    </lineage>
</organism>
<accession>A0A7S2Z9M0</accession>
<name>A0A7S2Z9M0_9RHOD</name>
<evidence type="ECO:0000313" key="1">
    <source>
        <dbReference type="EMBL" id="CAE0033235.1"/>
    </source>
</evidence>
<dbReference type="EMBL" id="HBHW01001432">
    <property type="protein sequence ID" value="CAE0033236.1"/>
    <property type="molecule type" value="Transcribed_RNA"/>
</dbReference>
<reference evidence="2" key="1">
    <citation type="submission" date="2021-01" db="EMBL/GenBank/DDBJ databases">
        <authorList>
            <person name="Corre E."/>
            <person name="Pelletier E."/>
            <person name="Niang G."/>
            <person name="Scheremetjew M."/>
            <person name="Finn R."/>
            <person name="Kale V."/>
            <person name="Holt S."/>
            <person name="Cochrane G."/>
            <person name="Meng A."/>
            <person name="Brown T."/>
            <person name="Cohen L."/>
        </authorList>
    </citation>
    <scope>NUCLEOTIDE SEQUENCE</scope>
    <source>
        <strain evidence="2">CCMP 769</strain>
    </source>
</reference>